<feature type="domain" description="HTH La-type RNA-binding" evidence="4">
    <location>
        <begin position="516"/>
        <end position="606"/>
    </location>
</feature>
<evidence type="ECO:0000313" key="5">
    <source>
        <dbReference type="EMBL" id="KAH3672067.1"/>
    </source>
</evidence>
<dbReference type="InterPro" id="IPR045180">
    <property type="entry name" value="La_dom_prot"/>
</dbReference>
<dbReference type="EMBL" id="JAEUBF010001233">
    <property type="protein sequence ID" value="KAH3672067.1"/>
    <property type="molecule type" value="Genomic_DNA"/>
</dbReference>
<feature type="compositionally biased region" description="Polar residues" evidence="3">
    <location>
        <begin position="58"/>
        <end position="77"/>
    </location>
</feature>
<protein>
    <recommendedName>
        <fullName evidence="4">HTH La-type RNA-binding domain-containing protein</fullName>
    </recommendedName>
</protein>
<feature type="compositionally biased region" description="Polar residues" evidence="3">
    <location>
        <begin position="1"/>
        <end position="14"/>
    </location>
</feature>
<dbReference type="GO" id="GO:0003723">
    <property type="term" value="F:RNA binding"/>
    <property type="evidence" value="ECO:0007669"/>
    <property type="project" value="UniProtKB-UniRule"/>
</dbReference>
<dbReference type="Pfam" id="PF05383">
    <property type="entry name" value="La"/>
    <property type="match status" value="1"/>
</dbReference>
<dbReference type="PROSITE" id="PS50961">
    <property type="entry name" value="HTH_LA"/>
    <property type="match status" value="1"/>
</dbReference>
<keyword evidence="6" id="KW-1185">Reference proteome</keyword>
<feature type="compositionally biased region" description="Low complexity" evidence="3">
    <location>
        <begin position="21"/>
        <end position="32"/>
    </location>
</feature>
<evidence type="ECO:0000313" key="6">
    <source>
        <dbReference type="Proteomes" id="UP000769528"/>
    </source>
</evidence>
<dbReference type="SUPFAM" id="SSF46785">
    <property type="entry name" value="Winged helix' DNA-binding domain"/>
    <property type="match status" value="1"/>
</dbReference>
<feature type="compositionally biased region" description="Polar residues" evidence="3">
    <location>
        <begin position="278"/>
        <end position="304"/>
    </location>
</feature>
<accession>A0A9P8PHT3</accession>
<dbReference type="OrthoDB" id="340227at2759"/>
<feature type="compositionally biased region" description="Basic and acidic residues" evidence="3">
    <location>
        <begin position="235"/>
        <end position="256"/>
    </location>
</feature>
<dbReference type="PANTHER" id="PTHR22792:SF132">
    <property type="entry name" value="LA-RELATED PROTEIN 1"/>
    <property type="match status" value="1"/>
</dbReference>
<feature type="compositionally biased region" description="Polar residues" evidence="3">
    <location>
        <begin position="452"/>
        <end position="471"/>
    </location>
</feature>
<feature type="region of interest" description="Disordered" evidence="3">
    <location>
        <begin position="278"/>
        <end position="355"/>
    </location>
</feature>
<evidence type="ECO:0000256" key="1">
    <source>
        <dbReference type="ARBA" id="ARBA00022884"/>
    </source>
</evidence>
<evidence type="ECO:0000256" key="3">
    <source>
        <dbReference type="SAM" id="MobiDB-lite"/>
    </source>
</evidence>
<keyword evidence="1 2" id="KW-0694">RNA-binding</keyword>
<feature type="compositionally biased region" description="Polar residues" evidence="3">
    <location>
        <begin position="415"/>
        <end position="429"/>
    </location>
</feature>
<sequence length="622" mass="69557">MTSTDSNTEFNLSTADLDPTVSSSIQSQVVSSKLLPAPAPTVNAWGTSTLLANDPYTKPSNEHVSQPPAKSTTKSLNGQLNIAQSKKNHGKSGKFEKEQWPSAQEAILAPTAESTKPQRSTSVSQPSTIQNPLNNKVKPTKEKWLPYEATIVISSSTGSGNGTTNKRGSKNNNNNNNNNNSNNNSRNQSNNNKGNSKPSNNRRKNKNKDNKSKDSNNGSHGDNTDIGKNNVKDSNSLRDSKEENNKNKQNDREGKSTSRKNSNGFERVIINSATSTESSILESVDDSNTATGPTTVSSFATSSESPEHTKDVIVTEDQGTIRKSDDSSQLSSTANNETSKPKSQQHYVHYNNFGPFPYQFQQPQVQYFQQQQFQGKKFQHRNSEPFQQQFQQNRTGSSNGRRHSNNKQFNNNNNYRHSTSGGYPTNRQIVNPNGNYGYVPYLNNNFNYNFAQHSQIPPQSKPQSRSNSQSPSKEDFRTVPFLTQQGQSPLLGQIPLQQTIPYYPQPFGFPQQPFYPDFGQEPLAPIIHQLSYYFSVENLAKDVHLRKQMNSKGFVSVSKLLEFRRLNTLTGGDSNLVLEAVKSLPSLELKTEKLRLKDNWEVWVFPFDQRDDAGKIEENEEN</sequence>
<feature type="compositionally biased region" description="Basic and acidic residues" evidence="3">
    <location>
        <begin position="305"/>
        <end position="326"/>
    </location>
</feature>
<dbReference type="GO" id="GO:0045727">
    <property type="term" value="P:positive regulation of translation"/>
    <property type="evidence" value="ECO:0007669"/>
    <property type="project" value="TreeGrafter"/>
</dbReference>
<dbReference type="SMART" id="SM00715">
    <property type="entry name" value="LA"/>
    <property type="match status" value="1"/>
</dbReference>
<dbReference type="InterPro" id="IPR006630">
    <property type="entry name" value="La_HTH"/>
</dbReference>
<feature type="compositionally biased region" description="Polar residues" evidence="3">
    <location>
        <begin position="112"/>
        <end position="134"/>
    </location>
</feature>
<organism evidence="5 6">
    <name type="scientific">Wickerhamomyces mucosus</name>
    <dbReference type="NCBI Taxonomy" id="1378264"/>
    <lineage>
        <taxon>Eukaryota</taxon>
        <taxon>Fungi</taxon>
        <taxon>Dikarya</taxon>
        <taxon>Ascomycota</taxon>
        <taxon>Saccharomycotina</taxon>
        <taxon>Saccharomycetes</taxon>
        <taxon>Phaffomycetales</taxon>
        <taxon>Wickerhamomycetaceae</taxon>
        <taxon>Wickerhamomyces</taxon>
    </lineage>
</organism>
<comment type="caution">
    <text evidence="5">The sequence shown here is derived from an EMBL/GenBank/DDBJ whole genome shotgun (WGS) entry which is preliminary data.</text>
</comment>
<feature type="compositionally biased region" description="Polar residues" evidence="3">
    <location>
        <begin position="389"/>
        <end position="399"/>
    </location>
</feature>
<feature type="compositionally biased region" description="Polar residues" evidence="3">
    <location>
        <begin position="327"/>
        <end position="346"/>
    </location>
</feature>
<dbReference type="InterPro" id="IPR036388">
    <property type="entry name" value="WH-like_DNA-bd_sf"/>
</dbReference>
<dbReference type="GO" id="GO:0005829">
    <property type="term" value="C:cytosol"/>
    <property type="evidence" value="ECO:0007669"/>
    <property type="project" value="TreeGrafter"/>
</dbReference>
<dbReference type="PANTHER" id="PTHR22792">
    <property type="entry name" value="LUPUS LA PROTEIN-RELATED"/>
    <property type="match status" value="1"/>
</dbReference>
<proteinExistence type="predicted"/>
<feature type="region of interest" description="Disordered" evidence="3">
    <location>
        <begin position="111"/>
        <end position="141"/>
    </location>
</feature>
<dbReference type="AlphaFoldDB" id="A0A9P8PHT3"/>
<name>A0A9P8PHT3_9ASCO</name>
<feature type="region of interest" description="Disordered" evidence="3">
    <location>
        <begin position="1"/>
        <end position="77"/>
    </location>
</feature>
<dbReference type="Gene3D" id="1.10.10.10">
    <property type="entry name" value="Winged helix-like DNA-binding domain superfamily/Winged helix DNA-binding domain"/>
    <property type="match status" value="1"/>
</dbReference>
<evidence type="ECO:0000256" key="2">
    <source>
        <dbReference type="PROSITE-ProRule" id="PRU00332"/>
    </source>
</evidence>
<feature type="compositionally biased region" description="Low complexity" evidence="3">
    <location>
        <begin position="154"/>
        <end position="199"/>
    </location>
</feature>
<evidence type="ECO:0000259" key="4">
    <source>
        <dbReference type="PROSITE" id="PS50961"/>
    </source>
</evidence>
<feature type="region of interest" description="Disordered" evidence="3">
    <location>
        <begin position="389"/>
        <end position="429"/>
    </location>
</feature>
<feature type="region of interest" description="Disordered" evidence="3">
    <location>
        <begin position="154"/>
        <end position="266"/>
    </location>
</feature>
<dbReference type="InterPro" id="IPR036390">
    <property type="entry name" value="WH_DNA-bd_sf"/>
</dbReference>
<gene>
    <name evidence="5" type="ORF">WICMUC_004468</name>
</gene>
<feature type="region of interest" description="Disordered" evidence="3">
    <location>
        <begin position="452"/>
        <end position="476"/>
    </location>
</feature>
<dbReference type="CDD" id="cd07323">
    <property type="entry name" value="LAM"/>
    <property type="match status" value="1"/>
</dbReference>
<dbReference type="GO" id="GO:0010494">
    <property type="term" value="C:cytoplasmic stress granule"/>
    <property type="evidence" value="ECO:0007669"/>
    <property type="project" value="TreeGrafter"/>
</dbReference>
<reference evidence="5" key="1">
    <citation type="journal article" date="2021" name="Open Biol.">
        <title>Shared evolutionary footprints suggest mitochondrial oxidative damage underlies multiple complex I losses in fungi.</title>
        <authorList>
            <person name="Schikora-Tamarit M.A."/>
            <person name="Marcet-Houben M."/>
            <person name="Nosek J."/>
            <person name="Gabaldon T."/>
        </authorList>
    </citation>
    <scope>NUCLEOTIDE SEQUENCE</scope>
    <source>
        <strain evidence="5">CBS6341</strain>
    </source>
</reference>
<reference evidence="5" key="2">
    <citation type="submission" date="2021-01" db="EMBL/GenBank/DDBJ databases">
        <authorList>
            <person name="Schikora-Tamarit M.A."/>
        </authorList>
    </citation>
    <scope>NUCLEOTIDE SEQUENCE</scope>
    <source>
        <strain evidence="5">CBS6341</strain>
    </source>
</reference>
<dbReference type="Proteomes" id="UP000769528">
    <property type="component" value="Unassembled WGS sequence"/>
</dbReference>